<sequence length="450" mass="50687">MRQKRHLSFLSRSARDQHENRQQDCAQYASRTRDYLTSSSRTLPADKFSPTRSSRQNFESNGYLPSSRKVCVSDADLIHRLYQATQKSKQGRLLCAPSMLWDSKDLSTSAMLSRQMENPNGDFEILTMGDIACEPYELEPLLFPRAESTYNTVARDFLGDQFIYGSIVHEIQGLDDGTAKKDATVYGLDHATVRTACFARSRRFARNEEWCFLTHFRPHVVPSSNMPTPSNSTASSSSSSNHVDEHGGFTIILSTLPENELSAGKMKKDRVTQLHGITATYVVEPAAPTVEARGPRCRVSFHATFTASKTVPDGYADADLVRTRLVRLAKSLHRLPELVRPRQQGPSRSYYLQASYSSRSGIETRTNDQAYNSRCVACTKRLRLKLLDAPTRRSKRCQICMYRACASCWSKANVETYNGHTTSMVVCRRCHENFGNSEYSHIQLTNQAGS</sequence>
<dbReference type="EMBL" id="CM047585">
    <property type="protein sequence ID" value="KAI9910565.1"/>
    <property type="molecule type" value="Genomic_DNA"/>
</dbReference>
<keyword evidence="2" id="KW-1185">Reference proteome</keyword>
<proteinExistence type="predicted"/>
<dbReference type="Proteomes" id="UP001163321">
    <property type="component" value="Chromosome 6"/>
</dbReference>
<name>A0ACC0VXB0_9STRA</name>
<gene>
    <name evidence="1" type="ORF">PsorP6_010348</name>
</gene>
<accession>A0ACC0VXB0</accession>
<protein>
    <submittedName>
        <fullName evidence="1">Uncharacterized protein</fullName>
    </submittedName>
</protein>
<comment type="caution">
    <text evidence="1">The sequence shown here is derived from an EMBL/GenBank/DDBJ whole genome shotgun (WGS) entry which is preliminary data.</text>
</comment>
<evidence type="ECO:0000313" key="1">
    <source>
        <dbReference type="EMBL" id="KAI9910565.1"/>
    </source>
</evidence>
<organism evidence="1 2">
    <name type="scientific">Peronosclerospora sorghi</name>
    <dbReference type="NCBI Taxonomy" id="230839"/>
    <lineage>
        <taxon>Eukaryota</taxon>
        <taxon>Sar</taxon>
        <taxon>Stramenopiles</taxon>
        <taxon>Oomycota</taxon>
        <taxon>Peronosporomycetes</taxon>
        <taxon>Peronosporales</taxon>
        <taxon>Peronosporaceae</taxon>
        <taxon>Peronosclerospora</taxon>
    </lineage>
</organism>
<evidence type="ECO:0000313" key="2">
    <source>
        <dbReference type="Proteomes" id="UP001163321"/>
    </source>
</evidence>
<reference evidence="1 2" key="1">
    <citation type="journal article" date="2022" name="bioRxiv">
        <title>The genome of the oomycete Peronosclerospora sorghi, a cosmopolitan pathogen of maize and sorghum, is inflated with dispersed pseudogenes.</title>
        <authorList>
            <person name="Fletcher K."/>
            <person name="Martin F."/>
            <person name="Isakeit T."/>
            <person name="Cavanaugh K."/>
            <person name="Magill C."/>
            <person name="Michelmore R."/>
        </authorList>
    </citation>
    <scope>NUCLEOTIDE SEQUENCE [LARGE SCALE GENOMIC DNA]</scope>
    <source>
        <strain evidence="1">P6</strain>
    </source>
</reference>